<dbReference type="NCBIfam" id="TIGR03696">
    <property type="entry name" value="Rhs_assc_core"/>
    <property type="match status" value="1"/>
</dbReference>
<dbReference type="InterPro" id="IPR022385">
    <property type="entry name" value="Rhs_assc_core"/>
</dbReference>
<feature type="region of interest" description="Disordered" evidence="2">
    <location>
        <begin position="1003"/>
        <end position="1066"/>
    </location>
</feature>
<dbReference type="InterPro" id="IPR056823">
    <property type="entry name" value="TEN-like_YD-shell"/>
</dbReference>
<feature type="domain" description="Teneurin-like YD-shell" evidence="5">
    <location>
        <begin position="673"/>
        <end position="965"/>
    </location>
</feature>
<comment type="caution">
    <text evidence="6">The sequence shown here is derived from an EMBL/GenBank/DDBJ whole genome shotgun (WGS) entry which is preliminary data.</text>
</comment>
<organism evidence="6 7">
    <name type="scientific">Stenotrophomonas maltophilia</name>
    <name type="common">Pseudomonas maltophilia</name>
    <name type="synonym">Xanthomonas maltophilia</name>
    <dbReference type="NCBI Taxonomy" id="40324"/>
    <lineage>
        <taxon>Bacteria</taxon>
        <taxon>Pseudomonadati</taxon>
        <taxon>Pseudomonadota</taxon>
        <taxon>Gammaproteobacteria</taxon>
        <taxon>Lysobacterales</taxon>
        <taxon>Lysobacteraceae</taxon>
        <taxon>Stenotrophomonas</taxon>
        <taxon>Stenotrophomonas maltophilia group</taxon>
    </lineage>
</organism>
<proteinExistence type="predicted"/>
<feature type="chain" id="PRO_5020466927" evidence="3">
    <location>
        <begin position="26"/>
        <end position="1160"/>
    </location>
</feature>
<dbReference type="Gene3D" id="2.180.10.10">
    <property type="entry name" value="RHS repeat-associated core"/>
    <property type="match status" value="1"/>
</dbReference>
<dbReference type="InterPro" id="IPR006530">
    <property type="entry name" value="YD"/>
</dbReference>
<dbReference type="NCBIfam" id="TIGR01643">
    <property type="entry name" value="YD_repeat_2x"/>
    <property type="match status" value="1"/>
</dbReference>
<evidence type="ECO:0000259" key="4">
    <source>
        <dbReference type="Pfam" id="PF16158"/>
    </source>
</evidence>
<dbReference type="Pfam" id="PF16158">
    <property type="entry name" value="N_BRCA1_IG"/>
    <property type="match status" value="1"/>
</dbReference>
<dbReference type="InterPro" id="IPR013783">
    <property type="entry name" value="Ig-like_fold"/>
</dbReference>
<feature type="domain" description="Nbr1 FW" evidence="4">
    <location>
        <begin position="259"/>
        <end position="346"/>
    </location>
</feature>
<accession>A0A4S2CVD5</accession>
<evidence type="ECO:0000259" key="5">
    <source>
        <dbReference type="Pfam" id="PF25023"/>
    </source>
</evidence>
<dbReference type="OrthoDB" id="6904246at2"/>
<evidence type="ECO:0000256" key="1">
    <source>
        <dbReference type="ARBA" id="ARBA00022737"/>
    </source>
</evidence>
<dbReference type="InterPro" id="IPR050708">
    <property type="entry name" value="T6SS_VgrG/RHS"/>
</dbReference>
<keyword evidence="1" id="KW-0677">Repeat</keyword>
<feature type="compositionally biased region" description="Basic and acidic residues" evidence="2">
    <location>
        <begin position="1026"/>
        <end position="1048"/>
    </location>
</feature>
<evidence type="ECO:0000313" key="7">
    <source>
        <dbReference type="Proteomes" id="UP000306631"/>
    </source>
</evidence>
<dbReference type="Proteomes" id="UP000306631">
    <property type="component" value="Unassembled WGS sequence"/>
</dbReference>
<evidence type="ECO:0000256" key="2">
    <source>
        <dbReference type="SAM" id="MobiDB-lite"/>
    </source>
</evidence>
<dbReference type="AlphaFoldDB" id="A0A4S2CVD5"/>
<dbReference type="InterPro" id="IPR032350">
    <property type="entry name" value="Nbr1_FW"/>
</dbReference>
<dbReference type="Gene3D" id="2.60.40.10">
    <property type="entry name" value="Immunoglobulins"/>
    <property type="match status" value="2"/>
</dbReference>
<feature type="signal peptide" evidence="3">
    <location>
        <begin position="1"/>
        <end position="25"/>
    </location>
</feature>
<protein>
    <submittedName>
        <fullName evidence="6">Uncharacterized protein</fullName>
    </submittedName>
</protein>
<evidence type="ECO:0000313" key="6">
    <source>
        <dbReference type="EMBL" id="TGY32879.1"/>
    </source>
</evidence>
<sequence length="1160" mass="126307">METPMRAHALLRFLLLLTVLTASNAAAQATINLTGPATTTYVAPANFDLQVSYSVSSGPKAEFIENTVITQNGVTISVIPQGTIPVRGLPPGRYEYMYRAIATRILPDGDMTHRPMSSGPVVITVNNPPEPIDAAAPGTISSVGPPVTGRPMTMSIQMINTGETTWRAGSYFLDFVNGGDSYVWDFTPQGISHDVAPGQSYTFQFNITAKIFNTHGFNYYFQFQMRRNTVAFGLPTQVFSVYIINPINASQFDSQEVPTTMEVGKSYPVTIRMRNTGDYVWSASQAYSLGAQNPHDNTVWGTHRIQTADVPLGAIGEFKATVVAPAQPGVYNFQWRMVRDGVEWFGVLTPNVAITVSEPPPPPPPPLRGTTYTYDALGRLTGTSADSEQGPLVTAQIYLAGNRVQRSDARNNVTTTTYQAYSDPATDRETLIEEPESRITRIDRTPYGVITRIARDSRNGAPLQRHYVYDAHYRLCKSIEPETGATAVGLDAAGRILWTASGLALPSTSSCDQQAAAGSPRAITRSYDANGRLSAIVSPDGLGNQNIAYTPDGLINTISSSNGRGISAVSTFTYNSRRSLASETSSISNESDWTMSYTYDANGSLAGYTLPSGLHIDHHPDALGRSRAITDSAGRTLVSGVKRGATGTVAEFIYGNGIRHQRTLNERLLPSQVSDAGVMRLAYAYDKGGNVSSMMDLDGQSGLNRQMSYDGVDRILNVVSPEAGVNQSFSYDDFDNLTRLATAGATPFNYYYDASNRLTNIRTDEGATIIGLAYDAQGNMINKNGRTFTFDANNRLIASAGSTTYAYDAAGRRVQRRAADGQDTNRYFYTRSGKLAVQFESKALRHTSHVYLDGIAVAAIETAQDGTASIKYVHNDILGSPIAYSSAQGTVIQRLQYTTFGMSTGVSDGKPGFTGHVEDADSGTVYMQQRYYDPQIALFLSPDPVPTFMNPVAMLNRYRYADSNPYRYHDPDGRCTGSHLANKDGTCMSTGEFTTMATTVNGGGNAARGATQTGGRARVGWPVGRNDPEWTRDPKLREETERAWEDSRPNAPEVRSGRPGSTKRENGGWVVLTIGERQPWLYRLPAGSRDRMSQESTIKPDPFLCGCTVLGFFHTHPNTRAEGYDPFGNPGDATFMQQMGVPGLIRSHEGYEFIPVRRGE</sequence>
<dbReference type="PANTHER" id="PTHR32305">
    <property type="match status" value="1"/>
</dbReference>
<gene>
    <name evidence="6" type="ORF">E5352_14580</name>
</gene>
<feature type="compositionally biased region" description="Low complexity" evidence="2">
    <location>
        <begin position="1007"/>
        <end position="1020"/>
    </location>
</feature>
<dbReference type="PANTHER" id="PTHR32305:SF15">
    <property type="entry name" value="PROTEIN RHSA-RELATED"/>
    <property type="match status" value="1"/>
</dbReference>
<reference evidence="6 7" key="1">
    <citation type="submission" date="2019-04" db="EMBL/GenBank/DDBJ databases">
        <title>Microbes associate with the intestines of laboratory mice.</title>
        <authorList>
            <person name="Navarre W."/>
            <person name="Wong E."/>
            <person name="Huang K."/>
            <person name="Tropini C."/>
            <person name="Ng K."/>
            <person name="Yu B."/>
        </authorList>
    </citation>
    <scope>NUCLEOTIDE SEQUENCE [LARGE SCALE GENOMIC DNA]</scope>
    <source>
        <strain evidence="6 7">NM62_B4-13</strain>
    </source>
</reference>
<dbReference type="EMBL" id="SRYW01000013">
    <property type="protein sequence ID" value="TGY32879.1"/>
    <property type="molecule type" value="Genomic_DNA"/>
</dbReference>
<keyword evidence="3" id="KW-0732">Signal</keyword>
<name>A0A4S2CVD5_STEMA</name>
<evidence type="ECO:0000256" key="3">
    <source>
        <dbReference type="SAM" id="SignalP"/>
    </source>
</evidence>
<dbReference type="Pfam" id="PF25023">
    <property type="entry name" value="TEN_YD-shell"/>
    <property type="match status" value="1"/>
</dbReference>